<protein>
    <submittedName>
        <fullName evidence="2">Uncharacterized protein</fullName>
    </submittedName>
</protein>
<reference evidence="2 3" key="1">
    <citation type="submission" date="2024-11" db="EMBL/GenBank/DDBJ databases">
        <title>A near-complete genome assembly of Cinchona calisaya.</title>
        <authorList>
            <person name="Lian D.C."/>
            <person name="Zhao X.W."/>
            <person name="Wei L."/>
        </authorList>
    </citation>
    <scope>NUCLEOTIDE SEQUENCE [LARGE SCALE GENOMIC DNA]</scope>
    <source>
        <tissue evidence="2">Nenye</tissue>
    </source>
</reference>
<comment type="caution">
    <text evidence="2">The sequence shown here is derived from an EMBL/GenBank/DDBJ whole genome shotgun (WGS) entry which is preliminary data.</text>
</comment>
<gene>
    <name evidence="2" type="ORF">ACH5RR_039428</name>
</gene>
<organism evidence="2 3">
    <name type="scientific">Cinchona calisaya</name>
    <dbReference type="NCBI Taxonomy" id="153742"/>
    <lineage>
        <taxon>Eukaryota</taxon>
        <taxon>Viridiplantae</taxon>
        <taxon>Streptophyta</taxon>
        <taxon>Embryophyta</taxon>
        <taxon>Tracheophyta</taxon>
        <taxon>Spermatophyta</taxon>
        <taxon>Magnoliopsida</taxon>
        <taxon>eudicotyledons</taxon>
        <taxon>Gunneridae</taxon>
        <taxon>Pentapetalae</taxon>
        <taxon>asterids</taxon>
        <taxon>lamiids</taxon>
        <taxon>Gentianales</taxon>
        <taxon>Rubiaceae</taxon>
        <taxon>Cinchonoideae</taxon>
        <taxon>Cinchoneae</taxon>
        <taxon>Cinchona</taxon>
    </lineage>
</organism>
<accession>A0ABD2Y3E7</accession>
<name>A0ABD2Y3E7_9GENT</name>
<keyword evidence="3" id="KW-1185">Reference proteome</keyword>
<dbReference type="EMBL" id="JBJUIK010000016">
    <property type="protein sequence ID" value="KAL3500335.1"/>
    <property type="molecule type" value="Genomic_DNA"/>
</dbReference>
<dbReference type="Proteomes" id="UP001630127">
    <property type="component" value="Unassembled WGS sequence"/>
</dbReference>
<keyword evidence="1" id="KW-0812">Transmembrane</keyword>
<proteinExistence type="predicted"/>
<feature type="transmembrane region" description="Helical" evidence="1">
    <location>
        <begin position="72"/>
        <end position="101"/>
    </location>
</feature>
<evidence type="ECO:0000313" key="3">
    <source>
        <dbReference type="Proteomes" id="UP001630127"/>
    </source>
</evidence>
<dbReference type="AlphaFoldDB" id="A0ABD2Y3E7"/>
<keyword evidence="1" id="KW-1133">Transmembrane helix</keyword>
<evidence type="ECO:0000256" key="1">
    <source>
        <dbReference type="SAM" id="Phobius"/>
    </source>
</evidence>
<evidence type="ECO:0000313" key="2">
    <source>
        <dbReference type="EMBL" id="KAL3500335.1"/>
    </source>
</evidence>
<sequence>MFSDRLLCGLGISELAAVDSVIIDGQWRWSNGKRCNSEVRRLSLIKEISGDGLDKPQDILLSIGSLKKGSEWVVFGLVFMIPPSILTPFTFSFVLILSFHIDLQ</sequence>
<keyword evidence="1" id="KW-0472">Membrane</keyword>